<dbReference type="Proteomes" id="UP001551482">
    <property type="component" value="Unassembled WGS sequence"/>
</dbReference>
<dbReference type="EC" id="1.-.-.-" evidence="2"/>
<sequence length="281" mass="30729">MKFGLTMFATDLTINVTEIAVAAEERGFASLFVSEHTHLPTSRRSNLPMFDELPVEYGHTLDPLIALTAAAGATRGLRLGTGVCLLAQREPIVTAKAVASLDLLSGGRFEFGVGFGWNEEEAEDHGVVWSHRRGAVRERVLAMRELWREEVASYDGRHVRFSPSWCWPKPLQAGGPPVLLGGFGGPVLAEHVAEYGDGWLPVGSLSVEYGLPQIRAACERIGRDPADLRIIPCGGFPPTPAELERYRELGVIEQVVLTVPHAPRDEVLATLDHYAKTFLPD</sequence>
<dbReference type="Gene3D" id="3.20.20.30">
    <property type="entry name" value="Luciferase-like domain"/>
    <property type="match status" value="1"/>
</dbReference>
<reference evidence="2 3" key="1">
    <citation type="submission" date="2024-06" db="EMBL/GenBank/DDBJ databases">
        <title>The Natural Products Discovery Center: Release of the First 8490 Sequenced Strains for Exploring Actinobacteria Biosynthetic Diversity.</title>
        <authorList>
            <person name="Kalkreuter E."/>
            <person name="Kautsar S.A."/>
            <person name="Yang D."/>
            <person name="Bader C.D."/>
            <person name="Teijaro C.N."/>
            <person name="Fluegel L."/>
            <person name="Davis C.M."/>
            <person name="Simpson J.R."/>
            <person name="Lauterbach L."/>
            <person name="Steele A.D."/>
            <person name="Gui C."/>
            <person name="Meng S."/>
            <person name="Li G."/>
            <person name="Viehrig K."/>
            <person name="Ye F."/>
            <person name="Su P."/>
            <person name="Kiefer A.F."/>
            <person name="Nichols A."/>
            <person name="Cepeda A.J."/>
            <person name="Yan W."/>
            <person name="Fan B."/>
            <person name="Jiang Y."/>
            <person name="Adhikari A."/>
            <person name="Zheng C.-J."/>
            <person name="Schuster L."/>
            <person name="Cowan T.M."/>
            <person name="Smanski M.J."/>
            <person name="Chevrette M.G."/>
            <person name="De Carvalho L.P.S."/>
            <person name="Shen B."/>
        </authorList>
    </citation>
    <scope>NUCLEOTIDE SEQUENCE [LARGE SCALE GENOMIC DNA]</scope>
    <source>
        <strain evidence="2 3">NPDC048946</strain>
    </source>
</reference>
<dbReference type="SUPFAM" id="SSF51679">
    <property type="entry name" value="Bacterial luciferase-like"/>
    <property type="match status" value="1"/>
</dbReference>
<dbReference type="InterPro" id="IPR019921">
    <property type="entry name" value="Lucif-like_OxRdtase_Rv2161c"/>
</dbReference>
<dbReference type="RefSeq" id="WP_358346930.1">
    <property type="nucleotide sequence ID" value="NZ_JBEZFP010000001.1"/>
</dbReference>
<evidence type="ECO:0000313" key="3">
    <source>
        <dbReference type="Proteomes" id="UP001551482"/>
    </source>
</evidence>
<dbReference type="NCBIfam" id="TIGR03619">
    <property type="entry name" value="F420_Rv2161c"/>
    <property type="match status" value="1"/>
</dbReference>
<keyword evidence="2" id="KW-0560">Oxidoreductase</keyword>
<organism evidence="2 3">
    <name type="scientific">Streptodolium elevatio</name>
    <dbReference type="NCBI Taxonomy" id="3157996"/>
    <lineage>
        <taxon>Bacteria</taxon>
        <taxon>Bacillati</taxon>
        <taxon>Actinomycetota</taxon>
        <taxon>Actinomycetes</taxon>
        <taxon>Kitasatosporales</taxon>
        <taxon>Streptomycetaceae</taxon>
        <taxon>Streptodolium</taxon>
    </lineage>
</organism>
<dbReference type="InterPro" id="IPR050564">
    <property type="entry name" value="F420-G6PD/mer"/>
</dbReference>
<feature type="domain" description="Luciferase-like" evidence="1">
    <location>
        <begin position="16"/>
        <end position="232"/>
    </location>
</feature>
<accession>A0ABV3DA98</accession>
<keyword evidence="3" id="KW-1185">Reference proteome</keyword>
<dbReference type="EMBL" id="JBEZFP010000001">
    <property type="protein sequence ID" value="MEU8131929.1"/>
    <property type="molecule type" value="Genomic_DNA"/>
</dbReference>
<proteinExistence type="predicted"/>
<dbReference type="GO" id="GO:0016491">
    <property type="term" value="F:oxidoreductase activity"/>
    <property type="evidence" value="ECO:0007669"/>
    <property type="project" value="UniProtKB-KW"/>
</dbReference>
<dbReference type="InterPro" id="IPR011251">
    <property type="entry name" value="Luciferase-like_dom"/>
</dbReference>
<dbReference type="InterPro" id="IPR036661">
    <property type="entry name" value="Luciferase-like_sf"/>
</dbReference>
<dbReference type="PANTHER" id="PTHR43244">
    <property type="match status" value="1"/>
</dbReference>
<protein>
    <submittedName>
        <fullName evidence="2">LLM class F420-dependent oxidoreductase</fullName>
        <ecNumber evidence="2">1.-.-.-</ecNumber>
    </submittedName>
</protein>
<dbReference type="Pfam" id="PF00296">
    <property type="entry name" value="Bac_luciferase"/>
    <property type="match status" value="1"/>
</dbReference>
<dbReference type="PANTHER" id="PTHR43244:SF2">
    <property type="entry name" value="CONSERVED HYPOTHETICAL ALANINE AND PROLINE-RICH PROTEIN"/>
    <property type="match status" value="1"/>
</dbReference>
<gene>
    <name evidence="2" type="ORF">AB0C36_00300</name>
</gene>
<evidence type="ECO:0000313" key="2">
    <source>
        <dbReference type="EMBL" id="MEU8131929.1"/>
    </source>
</evidence>
<comment type="caution">
    <text evidence="2">The sequence shown here is derived from an EMBL/GenBank/DDBJ whole genome shotgun (WGS) entry which is preliminary data.</text>
</comment>
<name>A0ABV3DA98_9ACTN</name>
<evidence type="ECO:0000259" key="1">
    <source>
        <dbReference type="Pfam" id="PF00296"/>
    </source>
</evidence>
<dbReference type="CDD" id="cd01097">
    <property type="entry name" value="Tetrahydromethanopterin_reductase"/>
    <property type="match status" value="1"/>
</dbReference>